<keyword evidence="2" id="KW-0489">Methyltransferase</keyword>
<sequence>MDPVLALIARQMVAHAGLEAVVQIQLGHSEVRLDRLCGSSSFDLVFFDQRGSRFREDLEKLEEMGALHPKAVLIADNVLKPGAPTFLWYVCAAPGWRSLIVELGDFGPCGVLDWMSVSQKVAAEQRSQESPELPEKIQHLAWQADEMRWRSIDYHVTPQEWTAFAEYMKASLEGVASHNSVRIVRISCPIFV</sequence>
<dbReference type="GO" id="GO:0032259">
    <property type="term" value="P:methylation"/>
    <property type="evidence" value="ECO:0007669"/>
    <property type="project" value="UniProtKB-KW"/>
</dbReference>
<evidence type="ECO:0000313" key="8">
    <source>
        <dbReference type="Proteomes" id="UP000649617"/>
    </source>
</evidence>
<dbReference type="EMBL" id="CAJNIZ010043731">
    <property type="protein sequence ID" value="CAE7666967.1"/>
    <property type="molecule type" value="Genomic_DNA"/>
</dbReference>
<keyword evidence="3" id="KW-0808">Transferase</keyword>
<evidence type="ECO:0000256" key="2">
    <source>
        <dbReference type="ARBA" id="ARBA00022603"/>
    </source>
</evidence>
<protein>
    <recommendedName>
        <fullName evidence="1">catechol O-methyltransferase</fullName>
        <ecNumber evidence="1">2.1.1.6</ecNumber>
    </recommendedName>
</protein>
<reference evidence="7" key="1">
    <citation type="submission" date="2021-02" db="EMBL/GenBank/DDBJ databases">
        <authorList>
            <person name="Dougan E. K."/>
            <person name="Rhodes N."/>
            <person name="Thang M."/>
            <person name="Chan C."/>
        </authorList>
    </citation>
    <scope>NUCLEOTIDE SEQUENCE</scope>
</reference>
<dbReference type="OrthoDB" id="186626at2759"/>
<dbReference type="Proteomes" id="UP000649617">
    <property type="component" value="Unassembled WGS sequence"/>
</dbReference>
<name>A0A812W8H2_SYMPI</name>
<evidence type="ECO:0000256" key="4">
    <source>
        <dbReference type="ARBA" id="ARBA00022691"/>
    </source>
</evidence>
<dbReference type="InterPro" id="IPR029063">
    <property type="entry name" value="SAM-dependent_MTases_sf"/>
</dbReference>
<keyword evidence="4" id="KW-0949">S-adenosyl-L-methionine</keyword>
<dbReference type="PANTHER" id="PTHR43836:SF2">
    <property type="entry name" value="CATECHOL O-METHYLTRANSFERASE 1-RELATED"/>
    <property type="match status" value="1"/>
</dbReference>
<dbReference type="GO" id="GO:0016206">
    <property type="term" value="F:catechol O-methyltransferase activity"/>
    <property type="evidence" value="ECO:0007669"/>
    <property type="project" value="UniProtKB-EC"/>
</dbReference>
<comment type="similarity">
    <text evidence="6">Belongs to the class I-like SAM-binding methyltransferase superfamily. Cation-dependent O-methyltransferase family.</text>
</comment>
<gene>
    <name evidence="7" type="primary">comta</name>
    <name evidence="7" type="ORF">SPIL2461_LOCUS18276</name>
</gene>
<dbReference type="SUPFAM" id="SSF53335">
    <property type="entry name" value="S-adenosyl-L-methionine-dependent methyltransferases"/>
    <property type="match status" value="1"/>
</dbReference>
<proteinExistence type="inferred from homology"/>
<dbReference type="Gene3D" id="3.40.50.150">
    <property type="entry name" value="Vaccinia Virus protein VP39"/>
    <property type="match status" value="1"/>
</dbReference>
<comment type="caution">
    <text evidence="7">The sequence shown here is derived from an EMBL/GenBank/DDBJ whole genome shotgun (WGS) entry which is preliminary data.</text>
</comment>
<dbReference type="InterPro" id="IPR002935">
    <property type="entry name" value="SAM_O-MeTrfase"/>
</dbReference>
<evidence type="ECO:0000313" key="7">
    <source>
        <dbReference type="EMBL" id="CAE7666967.1"/>
    </source>
</evidence>
<organism evidence="7 8">
    <name type="scientific">Symbiodinium pilosum</name>
    <name type="common">Dinoflagellate</name>
    <dbReference type="NCBI Taxonomy" id="2952"/>
    <lineage>
        <taxon>Eukaryota</taxon>
        <taxon>Sar</taxon>
        <taxon>Alveolata</taxon>
        <taxon>Dinophyceae</taxon>
        <taxon>Suessiales</taxon>
        <taxon>Symbiodiniaceae</taxon>
        <taxon>Symbiodinium</taxon>
    </lineage>
</organism>
<dbReference type="PROSITE" id="PS51682">
    <property type="entry name" value="SAM_OMT_I"/>
    <property type="match status" value="1"/>
</dbReference>
<evidence type="ECO:0000256" key="1">
    <source>
        <dbReference type="ARBA" id="ARBA00012880"/>
    </source>
</evidence>
<dbReference type="PANTHER" id="PTHR43836">
    <property type="entry name" value="CATECHOL O-METHYLTRANSFERASE 1-RELATED"/>
    <property type="match status" value="1"/>
</dbReference>
<keyword evidence="5" id="KW-0128">Catecholamine metabolism</keyword>
<accession>A0A812W8H2</accession>
<evidence type="ECO:0000256" key="3">
    <source>
        <dbReference type="ARBA" id="ARBA00022679"/>
    </source>
</evidence>
<evidence type="ECO:0000256" key="5">
    <source>
        <dbReference type="ARBA" id="ARBA00022939"/>
    </source>
</evidence>
<dbReference type="AlphaFoldDB" id="A0A812W8H2"/>
<dbReference type="GO" id="GO:0006584">
    <property type="term" value="P:catecholamine metabolic process"/>
    <property type="evidence" value="ECO:0007669"/>
    <property type="project" value="UniProtKB-KW"/>
</dbReference>
<evidence type="ECO:0000256" key="6">
    <source>
        <dbReference type="ARBA" id="ARBA00023453"/>
    </source>
</evidence>
<keyword evidence="8" id="KW-1185">Reference proteome</keyword>
<dbReference type="EC" id="2.1.1.6" evidence="1"/>